<evidence type="ECO:0000256" key="3">
    <source>
        <dbReference type="ARBA" id="ARBA00023125"/>
    </source>
</evidence>
<dbReference type="Pfam" id="PF08220">
    <property type="entry name" value="HTH_DeoR"/>
    <property type="match status" value="1"/>
</dbReference>
<dbReference type="EMBL" id="JQ844180">
    <property type="protein sequence ID" value="AGS52023.1"/>
    <property type="molecule type" value="Genomic_DNA"/>
</dbReference>
<dbReference type="InterPro" id="IPR014036">
    <property type="entry name" value="DeoR-like_C"/>
</dbReference>
<dbReference type="Gene3D" id="1.10.10.10">
    <property type="entry name" value="Winged helix-like DNA-binding domain superfamily/Winged helix DNA-binding domain"/>
    <property type="match status" value="1"/>
</dbReference>
<evidence type="ECO:0000256" key="2">
    <source>
        <dbReference type="ARBA" id="ARBA00023015"/>
    </source>
</evidence>
<dbReference type="InterPro" id="IPR050313">
    <property type="entry name" value="Carb_Metab_HTH_regulators"/>
</dbReference>
<evidence type="ECO:0000256" key="1">
    <source>
        <dbReference type="ARBA" id="ARBA00022491"/>
    </source>
</evidence>
<dbReference type="GO" id="GO:0003677">
    <property type="term" value="F:DNA binding"/>
    <property type="evidence" value="ECO:0007669"/>
    <property type="project" value="UniProtKB-KW"/>
</dbReference>
<evidence type="ECO:0000313" key="6">
    <source>
        <dbReference type="EMBL" id="AGS52023.1"/>
    </source>
</evidence>
<proteinExistence type="predicted"/>
<dbReference type="SUPFAM" id="SSF46785">
    <property type="entry name" value="Winged helix' DNA-binding domain"/>
    <property type="match status" value="1"/>
</dbReference>
<dbReference type="SUPFAM" id="SSF100950">
    <property type="entry name" value="NagB/RpiA/CoA transferase-like"/>
    <property type="match status" value="1"/>
</dbReference>
<dbReference type="AlphaFoldDB" id="A0A806KGB1"/>
<protein>
    <submittedName>
        <fullName evidence="6">Transcriptional regulator, DeoR family</fullName>
    </submittedName>
</protein>
<accession>A0A806KGB1</accession>
<keyword evidence="3" id="KW-0238">DNA-binding</keyword>
<keyword evidence="4" id="KW-0804">Transcription</keyword>
<dbReference type="InterPro" id="IPR036390">
    <property type="entry name" value="WH_DNA-bd_sf"/>
</dbReference>
<dbReference type="SMART" id="SM00420">
    <property type="entry name" value="HTH_DEOR"/>
    <property type="match status" value="1"/>
</dbReference>
<organism evidence="6">
    <name type="scientific">uncultured bacterium contig00008</name>
    <dbReference type="NCBI Taxonomy" id="1181500"/>
    <lineage>
        <taxon>Bacteria</taxon>
        <taxon>environmental samples</taxon>
    </lineage>
</organism>
<evidence type="ECO:0000259" key="5">
    <source>
        <dbReference type="SMART" id="SM00420"/>
    </source>
</evidence>
<dbReference type="InterPro" id="IPR018356">
    <property type="entry name" value="Tscrpt_reg_HTH_DeoR_CS"/>
</dbReference>
<dbReference type="InterPro" id="IPR036388">
    <property type="entry name" value="WH-like_DNA-bd_sf"/>
</dbReference>
<dbReference type="Pfam" id="PF00455">
    <property type="entry name" value="DeoRC"/>
    <property type="match status" value="1"/>
</dbReference>
<dbReference type="PANTHER" id="PTHR30363:SF4">
    <property type="entry name" value="GLYCEROL-3-PHOSPHATE REGULON REPRESSOR"/>
    <property type="match status" value="1"/>
</dbReference>
<keyword evidence="2" id="KW-0805">Transcription regulation</keyword>
<dbReference type="PROSITE" id="PS00894">
    <property type="entry name" value="HTH_DEOR_1"/>
    <property type="match status" value="1"/>
</dbReference>
<dbReference type="InterPro" id="IPR001034">
    <property type="entry name" value="DeoR_HTH"/>
</dbReference>
<name>A0A806KGB1_9BACT</name>
<feature type="domain" description="HTH deoR-type" evidence="5">
    <location>
        <begin position="4"/>
        <end position="56"/>
    </location>
</feature>
<dbReference type="PANTHER" id="PTHR30363">
    <property type="entry name" value="HTH-TYPE TRANSCRIPTIONAL REGULATOR SRLR-RELATED"/>
    <property type="match status" value="1"/>
</dbReference>
<dbReference type="Gene3D" id="3.40.50.1360">
    <property type="match status" value="1"/>
</dbReference>
<sequence>MNDRIVRILDILSRNKKIKINLFAELLDVSRITLRRDLEKLERRGILRLTHGYADLDGADDTGKRIAFDYSIKRRIAKAAADIVQENETIMVESGSCCTLFAEELAFARKNNTIITNSIFIANYIGRLPNIKIIILSGIFQPDSQVTVGSMTSACMESIYTGKYFLGADGYIPDLGFTGSDYLRAETAANLAEHVDKIYILTESAKFSRRGPYSLISFDKIAGVFTDDGIPKEAEAAILNSGAELHKVPSVEEKIKWRQFPGLTPFLYTEKK</sequence>
<dbReference type="PRINTS" id="PR00037">
    <property type="entry name" value="HTHLACR"/>
</dbReference>
<keyword evidence="1" id="KW-0678">Repressor</keyword>
<dbReference type="SMART" id="SM01134">
    <property type="entry name" value="DeoRC"/>
    <property type="match status" value="1"/>
</dbReference>
<evidence type="ECO:0000256" key="4">
    <source>
        <dbReference type="ARBA" id="ARBA00023163"/>
    </source>
</evidence>
<dbReference type="GO" id="GO:0003700">
    <property type="term" value="F:DNA-binding transcription factor activity"/>
    <property type="evidence" value="ECO:0007669"/>
    <property type="project" value="InterPro"/>
</dbReference>
<reference evidence="6" key="1">
    <citation type="submission" date="2012-03" db="EMBL/GenBank/DDBJ databases">
        <title>Functional metagenomics reveals considerable lignocellulase gene clusters in the gut microbiome of a wood-feeding higher termite.</title>
        <authorList>
            <person name="Liu N."/>
        </authorList>
    </citation>
    <scope>NUCLEOTIDE SEQUENCE</scope>
</reference>
<dbReference type="InterPro" id="IPR037171">
    <property type="entry name" value="NagB/RpiA_transferase-like"/>
</dbReference>